<evidence type="ECO:0000313" key="2">
    <source>
        <dbReference type="Proteomes" id="UP001159100"/>
    </source>
</evidence>
<gene>
    <name evidence="1" type="ORF">POF45_06185</name>
</gene>
<dbReference type="RefSeq" id="WP_259495179.1">
    <property type="nucleotide sequence ID" value="NZ_JARBWL010000001.1"/>
</dbReference>
<dbReference type="EMBL" id="JARBWL010000001">
    <property type="protein sequence ID" value="MDI2591021.1"/>
    <property type="molecule type" value="Genomic_DNA"/>
</dbReference>
<proteinExistence type="predicted"/>
<evidence type="ECO:0008006" key="3">
    <source>
        <dbReference type="Google" id="ProtNLM"/>
    </source>
</evidence>
<organism evidence="1 2">
    <name type="scientific">Pseudomonas fungipugnans</name>
    <dbReference type="NCBI Taxonomy" id="3024217"/>
    <lineage>
        <taxon>Bacteria</taxon>
        <taxon>Pseudomonadati</taxon>
        <taxon>Pseudomonadota</taxon>
        <taxon>Gammaproteobacteria</taxon>
        <taxon>Pseudomonadales</taxon>
        <taxon>Pseudomonadaceae</taxon>
        <taxon>Pseudomonas</taxon>
    </lineage>
</organism>
<evidence type="ECO:0000313" key="1">
    <source>
        <dbReference type="EMBL" id="MDI2591021.1"/>
    </source>
</evidence>
<comment type="caution">
    <text evidence="1">The sequence shown here is derived from an EMBL/GenBank/DDBJ whole genome shotgun (WGS) entry which is preliminary data.</text>
</comment>
<sequence length="208" mass="23400">MSLINVSQAQALAWVRWWVEGARGADRDWRLGEEGVTPELLAWLRRHPGAWLDRHLHMTSTLPPAPNAHLLPLLGADSGQWSRVLSLVVTVCAGSEALHPGALDRADLIWCRRLGRALQPGHWLPVQWPQGTPHIQGLRLLRAWVGEPVWQRLRLRFARPAIEEAERLAFDDLPAARLAALWQAVVWYASTLSSHKDDDHVDPPQPDA</sequence>
<keyword evidence="2" id="KW-1185">Reference proteome</keyword>
<protein>
    <recommendedName>
        <fullName evidence="3">Type III secretion protein</fullName>
    </recommendedName>
</protein>
<dbReference type="Proteomes" id="UP001159100">
    <property type="component" value="Unassembled WGS sequence"/>
</dbReference>
<reference evidence="1 2" key="1">
    <citation type="submission" date="2023-02" db="EMBL/GenBank/DDBJ databases">
        <title>Pseudomonas chrutzelriedensis sp. nov., a potently antifungal strain isolated from moss.</title>
        <authorList>
            <person name="Schnyder A."/>
            <person name="Kalawong R."/>
            <person name="Eberl L."/>
            <person name="Agnoli K."/>
        </authorList>
    </citation>
    <scope>NUCLEOTIDE SEQUENCE [LARGE SCALE GENOMIC DNA]</scope>
    <source>
        <strain evidence="1 2">681</strain>
    </source>
</reference>
<accession>A0ABT6QJT0</accession>
<name>A0ABT6QJT0_9PSED</name>